<keyword evidence="2" id="KW-0547">Nucleotide-binding</keyword>
<feature type="domain" description="Cobalamin adenosyltransferase-like" evidence="4">
    <location>
        <begin position="87"/>
        <end position="244"/>
    </location>
</feature>
<gene>
    <name evidence="5" type="ORF">NE579_15205</name>
</gene>
<keyword evidence="1" id="KW-0808">Transferase</keyword>
<dbReference type="GO" id="GO:0008817">
    <property type="term" value="F:corrinoid adenosyltransferase activity"/>
    <property type="evidence" value="ECO:0007669"/>
    <property type="project" value="InterPro"/>
</dbReference>
<evidence type="ECO:0000313" key="5">
    <source>
        <dbReference type="EMBL" id="MCQ4771785.1"/>
    </source>
</evidence>
<evidence type="ECO:0000256" key="2">
    <source>
        <dbReference type="ARBA" id="ARBA00022741"/>
    </source>
</evidence>
<proteinExistence type="predicted"/>
<dbReference type="InterPro" id="IPR016030">
    <property type="entry name" value="CblAdoTrfase-like"/>
</dbReference>
<evidence type="ECO:0000259" key="4">
    <source>
        <dbReference type="Pfam" id="PF01923"/>
    </source>
</evidence>
<dbReference type="EMBL" id="JANFYS010000053">
    <property type="protein sequence ID" value="MCQ4771785.1"/>
    <property type="molecule type" value="Genomic_DNA"/>
</dbReference>
<dbReference type="GO" id="GO:0006580">
    <property type="term" value="P:ethanolamine metabolic process"/>
    <property type="evidence" value="ECO:0007669"/>
    <property type="project" value="InterPro"/>
</dbReference>
<dbReference type="InterPro" id="IPR009194">
    <property type="entry name" value="AdoTrfase_EutT"/>
</dbReference>
<dbReference type="InterPro" id="IPR036451">
    <property type="entry name" value="CblAdoTrfase-like_sf"/>
</dbReference>
<organism evidence="5 6">
    <name type="scientific">Intestinimonas massiliensis</name>
    <name type="common">ex Afouda et al. 2020</name>
    <dbReference type="NCBI Taxonomy" id="1673721"/>
    <lineage>
        <taxon>Bacteria</taxon>
        <taxon>Bacillati</taxon>
        <taxon>Bacillota</taxon>
        <taxon>Clostridia</taxon>
        <taxon>Eubacteriales</taxon>
        <taxon>Intestinimonas</taxon>
    </lineage>
</organism>
<dbReference type="AlphaFoldDB" id="A0AAW5JX18"/>
<sequence length="255" mass="28443">MKDTKLLTDIELRAHWFRTRQSSYTVAEGTYVTQSARDFLKEHGIELHFAAPKAAFSPMTVTPVPVEGGKARYVDFATGRPLSEKAEHMTHLRGNLLVPKTHPRIAFRGKLDSLMAQMMGVQLMAAEAGREPVVQALEELLAFVRSILGAEVKGEPLEEIRLLGMDSQQLREVSHHVKEHIGIPHPVPSYRMGRLCVALNRLRTQVREVELSAARAFAPDGPEGRADLIEGLNRLSSCVYILFCRAAAGYYDEVK</sequence>
<dbReference type="SUPFAM" id="SSF89028">
    <property type="entry name" value="Cobalamin adenosyltransferase-like"/>
    <property type="match status" value="1"/>
</dbReference>
<dbReference type="Proteomes" id="UP001204562">
    <property type="component" value="Unassembled WGS sequence"/>
</dbReference>
<evidence type="ECO:0000256" key="1">
    <source>
        <dbReference type="ARBA" id="ARBA00022679"/>
    </source>
</evidence>
<reference evidence="5" key="1">
    <citation type="submission" date="2022-06" db="EMBL/GenBank/DDBJ databases">
        <title>Isolation of gut microbiota from human fecal samples.</title>
        <authorList>
            <person name="Pamer E.G."/>
            <person name="Barat B."/>
            <person name="Waligurski E."/>
            <person name="Medina S."/>
            <person name="Paddock L."/>
            <person name="Mostad J."/>
        </authorList>
    </citation>
    <scope>NUCLEOTIDE SEQUENCE</scope>
    <source>
        <strain evidence="5">DFI.9.91</strain>
    </source>
</reference>
<dbReference type="RefSeq" id="WP_256304850.1">
    <property type="nucleotide sequence ID" value="NZ_JANFYS010000053.1"/>
</dbReference>
<protein>
    <recommendedName>
        <fullName evidence="4">Cobalamin adenosyltransferase-like domain-containing protein</fullName>
    </recommendedName>
</protein>
<dbReference type="PIRSF" id="PIRSF012294">
    <property type="entry name" value="ATR_EutT"/>
    <property type="match status" value="1"/>
</dbReference>
<name>A0AAW5JX18_9FIRM</name>
<keyword evidence="3" id="KW-0067">ATP-binding</keyword>
<dbReference type="Pfam" id="PF01923">
    <property type="entry name" value="Cob_adeno_trans"/>
    <property type="match status" value="1"/>
</dbReference>
<accession>A0AAW5JX18</accession>
<evidence type="ECO:0000256" key="3">
    <source>
        <dbReference type="ARBA" id="ARBA00022840"/>
    </source>
</evidence>
<comment type="caution">
    <text evidence="5">The sequence shown here is derived from an EMBL/GenBank/DDBJ whole genome shotgun (WGS) entry which is preliminary data.</text>
</comment>
<evidence type="ECO:0000313" key="6">
    <source>
        <dbReference type="Proteomes" id="UP001204562"/>
    </source>
</evidence>
<dbReference type="GO" id="GO:0009236">
    <property type="term" value="P:cobalamin biosynthetic process"/>
    <property type="evidence" value="ECO:0007669"/>
    <property type="project" value="InterPro"/>
</dbReference>
<dbReference type="GO" id="GO:0005524">
    <property type="term" value="F:ATP binding"/>
    <property type="evidence" value="ECO:0007669"/>
    <property type="project" value="UniProtKB-KW"/>
</dbReference>
<dbReference type="Gene3D" id="1.20.1200.10">
    <property type="entry name" value="Cobalamin adenosyltransferase-like"/>
    <property type="match status" value="1"/>
</dbReference>